<dbReference type="OrthoDB" id="654410at2"/>
<dbReference type="eggNOG" id="COG2208">
    <property type="taxonomic scope" value="Bacteria"/>
</dbReference>
<dbReference type="InterPro" id="IPR001932">
    <property type="entry name" value="PPM-type_phosphatase-like_dom"/>
</dbReference>
<evidence type="ECO:0000313" key="3">
    <source>
        <dbReference type="Proteomes" id="UP000006054"/>
    </source>
</evidence>
<sequence>MKIYTTLQIGEFHINYCEDFLIKEQLTSHEILIAVLDGCTMGTESVFASILYGKILRKVAKNKFYEEFIAKQNQEINLQLKLKSILQELIYETREIKNNLGLETNELLSTIILGIIDTKNYKAELITIGDGLICIDRKIIEYEQNNTPDYLGYHLTENFEDFYKNQQQKLSISSFTDLSISTDGIFTFKNLENQNLQKKESEIIDYLLIDNNESEFDNFLDRKIRNLKKINHVVTDDLAIIRIKKNK</sequence>
<dbReference type="EMBL" id="CP003345">
    <property type="protein sequence ID" value="AFM05191.1"/>
    <property type="molecule type" value="Genomic_DNA"/>
</dbReference>
<feature type="domain" description="PPM-type phosphatase" evidence="1">
    <location>
        <begin position="17"/>
        <end position="194"/>
    </location>
</feature>
<keyword evidence="3" id="KW-1185">Reference proteome</keyword>
<dbReference type="Proteomes" id="UP000006054">
    <property type="component" value="Chromosome"/>
</dbReference>
<dbReference type="InterPro" id="IPR036457">
    <property type="entry name" value="PPM-type-like_dom_sf"/>
</dbReference>
<dbReference type="PATRIC" id="fig|880071.3.peg.2825"/>
<organism evidence="2 3">
    <name type="scientific">Bernardetia litoralis (strain ATCC 23117 / DSM 6794 / NBRC 15988 / NCIMB 1366 / Fx l1 / Sio-4)</name>
    <name type="common">Flexibacter litoralis</name>
    <dbReference type="NCBI Taxonomy" id="880071"/>
    <lineage>
        <taxon>Bacteria</taxon>
        <taxon>Pseudomonadati</taxon>
        <taxon>Bacteroidota</taxon>
        <taxon>Cytophagia</taxon>
        <taxon>Cytophagales</taxon>
        <taxon>Bernardetiaceae</taxon>
        <taxon>Bernardetia</taxon>
    </lineage>
</organism>
<gene>
    <name evidence="2" type="ordered locus">Fleli_2838</name>
</gene>
<dbReference type="RefSeq" id="WP_014798625.1">
    <property type="nucleotide sequence ID" value="NC_018018.1"/>
</dbReference>
<evidence type="ECO:0000313" key="2">
    <source>
        <dbReference type="EMBL" id="AFM05191.1"/>
    </source>
</evidence>
<evidence type="ECO:0000259" key="1">
    <source>
        <dbReference type="Pfam" id="PF13672"/>
    </source>
</evidence>
<accession>I4AMK6</accession>
<dbReference type="Pfam" id="PF13672">
    <property type="entry name" value="PP2C_2"/>
    <property type="match status" value="1"/>
</dbReference>
<reference evidence="3" key="1">
    <citation type="submission" date="2012-06" db="EMBL/GenBank/DDBJ databases">
        <title>The complete genome of Flexibacter litoralis DSM 6794.</title>
        <authorList>
            <person name="Lucas S."/>
            <person name="Copeland A."/>
            <person name="Lapidus A."/>
            <person name="Glavina del Rio T."/>
            <person name="Dalin E."/>
            <person name="Tice H."/>
            <person name="Bruce D."/>
            <person name="Goodwin L."/>
            <person name="Pitluck S."/>
            <person name="Peters L."/>
            <person name="Ovchinnikova G."/>
            <person name="Lu M."/>
            <person name="Kyrpides N."/>
            <person name="Mavromatis K."/>
            <person name="Ivanova N."/>
            <person name="Brettin T."/>
            <person name="Detter J.C."/>
            <person name="Han C."/>
            <person name="Larimer F."/>
            <person name="Land M."/>
            <person name="Hauser L."/>
            <person name="Markowitz V."/>
            <person name="Cheng J.-F."/>
            <person name="Hugenholtz P."/>
            <person name="Woyke T."/>
            <person name="Wu D."/>
            <person name="Spring S."/>
            <person name="Lang E."/>
            <person name="Kopitz M."/>
            <person name="Brambilla E."/>
            <person name="Klenk H.-P."/>
            <person name="Eisen J.A."/>
        </authorList>
    </citation>
    <scope>NUCLEOTIDE SEQUENCE [LARGE SCALE GENOMIC DNA]</scope>
    <source>
        <strain evidence="3">ATCC 23117 / DSM 6794 / NBRC 15988 / NCIMB 1366 / Sio-4</strain>
    </source>
</reference>
<dbReference type="Gene3D" id="3.60.40.10">
    <property type="entry name" value="PPM-type phosphatase domain"/>
    <property type="match status" value="1"/>
</dbReference>
<name>I4AMK6_BERLS</name>
<dbReference type="KEGG" id="fli:Fleli_2838"/>
<dbReference type="STRING" id="880071.Fleli_2838"/>
<proteinExistence type="predicted"/>
<dbReference type="AlphaFoldDB" id="I4AMK6"/>
<dbReference type="HOGENOM" id="CLU_1141624_0_0_10"/>
<protein>
    <submittedName>
        <fullName evidence="2">Stage II sporulation protein E (SpoIIE)</fullName>
    </submittedName>
</protein>